<dbReference type="PANTHER" id="PTHR45748">
    <property type="entry name" value="1-PHOSPHATIDYLINOSITOL 3-PHOSPHATE 5-KINASE-RELATED"/>
    <property type="match status" value="1"/>
</dbReference>
<feature type="compositionally biased region" description="Basic and acidic residues" evidence="1">
    <location>
        <begin position="162"/>
        <end position="178"/>
    </location>
</feature>
<feature type="compositionally biased region" description="Acidic residues" evidence="1">
    <location>
        <begin position="196"/>
        <end position="219"/>
    </location>
</feature>
<dbReference type="GO" id="GO:0046854">
    <property type="term" value="P:phosphatidylinositol phosphate biosynthetic process"/>
    <property type="evidence" value="ECO:0007669"/>
    <property type="project" value="TreeGrafter"/>
</dbReference>
<protein>
    <submittedName>
        <fullName evidence="2">Uncharacterized protein</fullName>
    </submittedName>
</protein>
<feature type="compositionally biased region" description="Polar residues" evidence="1">
    <location>
        <begin position="109"/>
        <end position="124"/>
    </location>
</feature>
<organism evidence="2 3">
    <name type="scientific">Rubroshorea leprosula</name>
    <dbReference type="NCBI Taxonomy" id="152421"/>
    <lineage>
        <taxon>Eukaryota</taxon>
        <taxon>Viridiplantae</taxon>
        <taxon>Streptophyta</taxon>
        <taxon>Embryophyta</taxon>
        <taxon>Tracheophyta</taxon>
        <taxon>Spermatophyta</taxon>
        <taxon>Magnoliopsida</taxon>
        <taxon>eudicotyledons</taxon>
        <taxon>Gunneridae</taxon>
        <taxon>Pentapetalae</taxon>
        <taxon>rosids</taxon>
        <taxon>malvids</taxon>
        <taxon>Malvales</taxon>
        <taxon>Dipterocarpaceae</taxon>
        <taxon>Rubroshorea</taxon>
    </lineage>
</organism>
<feature type="region of interest" description="Disordered" evidence="1">
    <location>
        <begin position="157"/>
        <end position="234"/>
    </location>
</feature>
<keyword evidence="3" id="KW-1185">Reference proteome</keyword>
<comment type="caution">
    <text evidence="2">The sequence shown here is derived from an EMBL/GenBank/DDBJ whole genome shotgun (WGS) entry which is preliminary data.</text>
</comment>
<evidence type="ECO:0000256" key="1">
    <source>
        <dbReference type="SAM" id="MobiDB-lite"/>
    </source>
</evidence>
<name>A0AAV5HQ76_9ROSI</name>
<reference evidence="2 3" key="1">
    <citation type="journal article" date="2021" name="Commun. Biol.">
        <title>The genome of Shorea leprosula (Dipterocarpaceae) highlights the ecological relevance of drought in aseasonal tropical rainforests.</title>
        <authorList>
            <person name="Ng K.K.S."/>
            <person name="Kobayashi M.J."/>
            <person name="Fawcett J.A."/>
            <person name="Hatakeyama M."/>
            <person name="Paape T."/>
            <person name="Ng C.H."/>
            <person name="Ang C.C."/>
            <person name="Tnah L.H."/>
            <person name="Lee C.T."/>
            <person name="Nishiyama T."/>
            <person name="Sese J."/>
            <person name="O'Brien M.J."/>
            <person name="Copetti D."/>
            <person name="Mohd Noor M.I."/>
            <person name="Ong R.C."/>
            <person name="Putra M."/>
            <person name="Sireger I.Z."/>
            <person name="Indrioko S."/>
            <person name="Kosugi Y."/>
            <person name="Izuno A."/>
            <person name="Isagi Y."/>
            <person name="Lee S.L."/>
            <person name="Shimizu K.K."/>
        </authorList>
    </citation>
    <scope>NUCLEOTIDE SEQUENCE [LARGE SCALE GENOMIC DNA]</scope>
    <source>
        <strain evidence="2">214</strain>
    </source>
</reference>
<gene>
    <name evidence="2" type="ORF">SLEP1_g4775</name>
</gene>
<evidence type="ECO:0000313" key="2">
    <source>
        <dbReference type="EMBL" id="GKU90828.1"/>
    </source>
</evidence>
<dbReference type="Proteomes" id="UP001054252">
    <property type="component" value="Unassembled WGS sequence"/>
</dbReference>
<dbReference type="EMBL" id="BPVZ01000004">
    <property type="protein sequence ID" value="GKU90828.1"/>
    <property type="molecule type" value="Genomic_DNA"/>
</dbReference>
<sequence>MYGMCHHCGADLTKCKEEKGKEENGIALHFNNGGPLWSCKVCLEKHGGRQPLIQDGTSPSYTPTISPTTSLSSSDRSYSGSSDFSVDINSCDRRDQEEGTVDHNHESPNNKPNSRLQNSSQGSMNRVGEPNSVAENSLKDGRISNYMDVVRDVEIVESSNDQEAKDVENVTRSSDKEAGISQSSDSEMDCHIWDPPEPEDPEDDLEHTVAYDDDEDDDREWNKSSSLSHMKDESSGRFKFKEEKRKAMEEIMNGKFKAVVSELFESMGIASSVKDGESWVDIVTSLSWEAASFLKPDSNDGKTLDLDGYVKVKCIATGSRGQR</sequence>
<accession>A0AAV5HQ76</accession>
<dbReference type="AlphaFoldDB" id="A0AAV5HQ76"/>
<evidence type="ECO:0000313" key="3">
    <source>
        <dbReference type="Proteomes" id="UP001054252"/>
    </source>
</evidence>
<feature type="compositionally biased region" description="Basic and acidic residues" evidence="1">
    <location>
        <begin position="90"/>
        <end position="108"/>
    </location>
</feature>
<dbReference type="GO" id="GO:0000285">
    <property type="term" value="F:1-phosphatidylinositol-3-phosphate 5-kinase activity"/>
    <property type="evidence" value="ECO:0007669"/>
    <property type="project" value="TreeGrafter"/>
</dbReference>
<feature type="compositionally biased region" description="Low complexity" evidence="1">
    <location>
        <begin position="57"/>
        <end position="85"/>
    </location>
</feature>
<dbReference type="GO" id="GO:0010008">
    <property type="term" value="C:endosome membrane"/>
    <property type="evidence" value="ECO:0007669"/>
    <property type="project" value="TreeGrafter"/>
</dbReference>
<dbReference type="PANTHER" id="PTHR45748:SF4">
    <property type="entry name" value="1-PHOSPHATIDYLINOSITOL-3-PHOSPHATE 5-KINASE FAB1D-RELATED"/>
    <property type="match status" value="1"/>
</dbReference>
<proteinExistence type="predicted"/>
<feature type="region of interest" description="Disordered" evidence="1">
    <location>
        <begin position="50"/>
        <end position="140"/>
    </location>
</feature>